<accession>A0A0A1U7E6</accession>
<dbReference type="InterPro" id="IPR032675">
    <property type="entry name" value="LRR_dom_sf"/>
</dbReference>
<dbReference type="AlphaFoldDB" id="A0A0A1U7E6"/>
<evidence type="ECO:0000256" key="1">
    <source>
        <dbReference type="SAM" id="MobiDB-lite"/>
    </source>
</evidence>
<dbReference type="OMA" id="CCLLEDI"/>
<dbReference type="PANTHER" id="PTHR45661:SF3">
    <property type="entry name" value="IG-LIKE DOMAIN-CONTAINING PROTEIN"/>
    <property type="match status" value="1"/>
</dbReference>
<dbReference type="KEGG" id="eiv:EIN_491300"/>
<dbReference type="OrthoDB" id="2015831at2759"/>
<proteinExistence type="predicted"/>
<dbReference type="SUPFAM" id="SSF52058">
    <property type="entry name" value="L domain-like"/>
    <property type="match status" value="1"/>
</dbReference>
<reference evidence="2 3" key="1">
    <citation type="submission" date="2012-10" db="EMBL/GenBank/DDBJ databases">
        <authorList>
            <person name="Zafar N."/>
            <person name="Inman J."/>
            <person name="Hall N."/>
            <person name="Lorenzi H."/>
            <person name="Caler E."/>
        </authorList>
    </citation>
    <scope>NUCLEOTIDE SEQUENCE [LARGE SCALE GENOMIC DNA]</scope>
    <source>
        <strain evidence="2 3">IP1</strain>
    </source>
</reference>
<dbReference type="RefSeq" id="XP_004255732.1">
    <property type="nucleotide sequence ID" value="XM_004255684.1"/>
</dbReference>
<evidence type="ECO:0008006" key="4">
    <source>
        <dbReference type="Google" id="ProtNLM"/>
    </source>
</evidence>
<dbReference type="InterPro" id="IPR026906">
    <property type="entry name" value="LRR_5"/>
</dbReference>
<name>A0A0A1U7E6_ENTIV</name>
<keyword evidence="3" id="KW-1185">Reference proteome</keyword>
<dbReference type="EMBL" id="KB206684">
    <property type="protein sequence ID" value="ELP88961.1"/>
    <property type="molecule type" value="Genomic_DNA"/>
</dbReference>
<organism evidence="2 3">
    <name type="scientific">Entamoeba invadens IP1</name>
    <dbReference type="NCBI Taxonomy" id="370355"/>
    <lineage>
        <taxon>Eukaryota</taxon>
        <taxon>Amoebozoa</taxon>
        <taxon>Evosea</taxon>
        <taxon>Archamoebae</taxon>
        <taxon>Mastigamoebida</taxon>
        <taxon>Entamoebidae</taxon>
        <taxon>Entamoeba</taxon>
    </lineage>
</organism>
<dbReference type="PANTHER" id="PTHR45661">
    <property type="entry name" value="SURFACE ANTIGEN"/>
    <property type="match status" value="1"/>
</dbReference>
<dbReference type="Gene3D" id="3.80.10.10">
    <property type="entry name" value="Ribonuclease Inhibitor"/>
    <property type="match status" value="3"/>
</dbReference>
<dbReference type="GeneID" id="14887998"/>
<dbReference type="InterPro" id="IPR053139">
    <property type="entry name" value="Surface_bspA-like"/>
</dbReference>
<feature type="region of interest" description="Disordered" evidence="1">
    <location>
        <begin position="496"/>
        <end position="515"/>
    </location>
</feature>
<evidence type="ECO:0000313" key="3">
    <source>
        <dbReference type="Proteomes" id="UP000014680"/>
    </source>
</evidence>
<evidence type="ECO:0000313" key="2">
    <source>
        <dbReference type="EMBL" id="ELP88961.1"/>
    </source>
</evidence>
<dbReference type="VEuPathDB" id="AmoebaDB:EIN_491300"/>
<protein>
    <recommendedName>
        <fullName evidence="4">Leucine rich repeat containing protein BspA family protein</fullName>
    </recommendedName>
</protein>
<feature type="compositionally biased region" description="Basic and acidic residues" evidence="1">
    <location>
        <begin position="505"/>
        <end position="515"/>
    </location>
</feature>
<sequence length="515" mass="58291">MEEDLLHQVVCFLKTEKDASRFLRVSKKCRRVLSLFEYNPVTLTTVQSLSMFPNMKVQRLYHKSDTLLDGFKGEAVFWSNNRTLMKSKLPITFKNVRYERKDHDNCHDNIPPYIKQLAHGCFYYSQNTTITFPSCLSSIGADCFYYTPLRQVDLSRIAILDERSFGMCTSLSYIKPSHMITTIPPYCFQGCSSLTSFDLKVVERIGDSAFENCVSLKTIEISTNLSSISLNSFKKCTSLREVTGGVQKYCGDVSATLFKLFGDNKIKCTGRVFYIGDDKTVFGNIIPDGVNDQSCFFNDKVISLVIPNSVTGLCAHTFESCRKLREVQIPNGLTKLPKCCFNKCFKLEKINLVNIREIGSNCFNDCKKLDEIQIEGNVTLKDGCFEDCSSLSKVVISGKDDRESVFGKRVFAGCTSLEICEIKCNLKELDEETFFESGVKCIELPSCLTVLKKKCFSGCKELQRINLKHVESIEKGCFERCCLLEDIGFTVVPKSEEENPFADSPKLRLDGENER</sequence>
<gene>
    <name evidence="2" type="ORF">EIN_491300</name>
</gene>
<dbReference type="Pfam" id="PF13306">
    <property type="entry name" value="LRR_5"/>
    <property type="match status" value="3"/>
</dbReference>
<dbReference type="Proteomes" id="UP000014680">
    <property type="component" value="Unassembled WGS sequence"/>
</dbReference>